<feature type="domain" description="PH" evidence="2">
    <location>
        <begin position="38"/>
        <end position="155"/>
    </location>
</feature>
<evidence type="ECO:0000256" key="1">
    <source>
        <dbReference type="SAM" id="Phobius"/>
    </source>
</evidence>
<accession>A0A5B7WV97</accession>
<feature type="transmembrane region" description="Helical" evidence="1">
    <location>
        <begin position="6"/>
        <end position="28"/>
    </location>
</feature>
<dbReference type="InterPro" id="IPR057446">
    <property type="entry name" value="PH_bac"/>
</dbReference>
<keyword evidence="4" id="KW-1185">Reference proteome</keyword>
<dbReference type="Pfam" id="PF25362">
    <property type="entry name" value="bPH_11"/>
    <property type="match status" value="1"/>
</dbReference>
<keyword evidence="1" id="KW-0472">Membrane</keyword>
<evidence type="ECO:0000259" key="2">
    <source>
        <dbReference type="Pfam" id="PF25362"/>
    </source>
</evidence>
<gene>
    <name evidence="3" type="ORF">GcLGCM259_1484</name>
</gene>
<dbReference type="Proteomes" id="UP000307000">
    <property type="component" value="Chromosome"/>
</dbReference>
<keyword evidence="1" id="KW-0812">Transmembrane</keyword>
<organism evidence="3 4">
    <name type="scientific">Glutamicibacter creatinolyticus</name>
    <dbReference type="NCBI Taxonomy" id="162496"/>
    <lineage>
        <taxon>Bacteria</taxon>
        <taxon>Bacillati</taxon>
        <taxon>Actinomycetota</taxon>
        <taxon>Actinomycetes</taxon>
        <taxon>Micrococcales</taxon>
        <taxon>Micrococcaceae</taxon>
        <taxon>Glutamicibacter</taxon>
    </lineage>
</organism>
<evidence type="ECO:0000313" key="4">
    <source>
        <dbReference type="Proteomes" id="UP000307000"/>
    </source>
</evidence>
<proteinExistence type="predicted"/>
<name>A0A5B7WV97_9MICC</name>
<evidence type="ECO:0000313" key="3">
    <source>
        <dbReference type="EMBL" id="QCY47215.1"/>
    </source>
</evidence>
<dbReference type="KEGG" id="gcr:GcLGCM259_1484"/>
<dbReference type="AlphaFoldDB" id="A0A5B7WV97"/>
<keyword evidence="1" id="KW-1133">Transmembrane helix</keyword>
<reference evidence="3 4" key="1">
    <citation type="submission" date="2018-12" db="EMBL/GenBank/DDBJ databases">
        <title>Complete Genome Sequence of Glutamicibacter creatinolyticus strain LGCM259,isolated from an abscess of a 12-year-old mare in Italy.</title>
        <authorList>
            <person name="Santos R.G."/>
            <person name="Silva A.L."/>
            <person name="Seyffert N."/>
            <person name="Castro T.L.P."/>
            <person name="Attili A.R."/>
            <person name="Rifici C."/>
            <person name="Mazzullo G."/>
            <person name="Brenig B."/>
            <person name="Venanzi F."/>
            <person name="Azevedo V."/>
        </authorList>
    </citation>
    <scope>NUCLEOTIDE SEQUENCE [LARGE SCALE GENOMIC DNA]</scope>
    <source>
        <strain evidence="3 4">LGCM 259</strain>
    </source>
</reference>
<dbReference type="RefSeq" id="WP_246049457.1">
    <property type="nucleotide sequence ID" value="NZ_CP034412.1"/>
</dbReference>
<protein>
    <recommendedName>
        <fullName evidence="2">PH domain-containing protein</fullName>
    </recommendedName>
</protein>
<dbReference type="EMBL" id="CP034412">
    <property type="protein sequence ID" value="QCY47215.1"/>
    <property type="molecule type" value="Genomic_DNA"/>
</dbReference>
<sequence>MIHSPYFVPIAWTLGIILVLLLLIAVGWRNRKRRQSGVPAPFQDFADTEVARFEGMYVATTRGEDWLDRIAVHQLGVRTNADLVIGERGVHFMRAGARAVHVPFAALTRVNRASGMAGKFVEDNGLVITGWVKDDFDFDTGFRPRYHADNAKIYQMLASHLDDAADQETN</sequence>